<keyword evidence="1" id="KW-0472">Membrane</keyword>
<evidence type="ECO:0000313" key="3">
    <source>
        <dbReference type="Proteomes" id="UP001178461"/>
    </source>
</evidence>
<feature type="transmembrane region" description="Helical" evidence="1">
    <location>
        <begin position="102"/>
        <end position="128"/>
    </location>
</feature>
<sequence length="129" mass="15107">MAAFVFEMVDSLDALVLQLLVGIFWKPGQYFQPQEEVGTQLCYWHSASYRLLRHRMVVALSKSTLHNDLLFLCFPSPKLHPFPIFTSFLPEESYRPLREPAYLNHIISAFSKISFALLLFISFLYHFIF</sequence>
<dbReference type="Proteomes" id="UP001178461">
    <property type="component" value="Chromosome 3"/>
</dbReference>
<keyword evidence="1" id="KW-1133">Transmembrane helix</keyword>
<evidence type="ECO:0000256" key="1">
    <source>
        <dbReference type="SAM" id="Phobius"/>
    </source>
</evidence>
<reference evidence="2" key="1">
    <citation type="submission" date="2022-12" db="EMBL/GenBank/DDBJ databases">
        <authorList>
            <person name="Alioto T."/>
            <person name="Alioto T."/>
            <person name="Gomez Garrido J."/>
        </authorList>
    </citation>
    <scope>NUCLEOTIDE SEQUENCE</scope>
</reference>
<evidence type="ECO:0000313" key="2">
    <source>
        <dbReference type="EMBL" id="CAI5770395.1"/>
    </source>
</evidence>
<dbReference type="AlphaFoldDB" id="A0AA35P2D9"/>
<organism evidence="2 3">
    <name type="scientific">Podarcis lilfordi</name>
    <name type="common">Lilford's wall lizard</name>
    <dbReference type="NCBI Taxonomy" id="74358"/>
    <lineage>
        <taxon>Eukaryota</taxon>
        <taxon>Metazoa</taxon>
        <taxon>Chordata</taxon>
        <taxon>Craniata</taxon>
        <taxon>Vertebrata</taxon>
        <taxon>Euteleostomi</taxon>
        <taxon>Lepidosauria</taxon>
        <taxon>Squamata</taxon>
        <taxon>Bifurcata</taxon>
        <taxon>Unidentata</taxon>
        <taxon>Episquamata</taxon>
        <taxon>Laterata</taxon>
        <taxon>Lacertibaenia</taxon>
        <taxon>Lacertidae</taxon>
        <taxon>Podarcis</taxon>
    </lineage>
</organism>
<keyword evidence="3" id="KW-1185">Reference proteome</keyword>
<gene>
    <name evidence="2" type="ORF">PODLI_1B040816</name>
</gene>
<dbReference type="EMBL" id="OX395128">
    <property type="protein sequence ID" value="CAI5770395.1"/>
    <property type="molecule type" value="Genomic_DNA"/>
</dbReference>
<keyword evidence="1" id="KW-0812">Transmembrane</keyword>
<protein>
    <submittedName>
        <fullName evidence="2">Uncharacterized protein</fullName>
    </submittedName>
</protein>
<name>A0AA35P2D9_9SAUR</name>
<accession>A0AA35P2D9</accession>
<proteinExistence type="predicted"/>